<dbReference type="GO" id="GO:1904273">
    <property type="term" value="P:L-alanine import across plasma membrane"/>
    <property type="evidence" value="ECO:0007669"/>
    <property type="project" value="TreeGrafter"/>
</dbReference>
<dbReference type="Proteomes" id="UP001142055">
    <property type="component" value="Chromosome 1"/>
</dbReference>
<keyword evidence="3" id="KW-0812">Transmembrane</keyword>
<dbReference type="GO" id="GO:0015190">
    <property type="term" value="F:L-leucine transmembrane transporter activity"/>
    <property type="evidence" value="ECO:0007669"/>
    <property type="project" value="TreeGrafter"/>
</dbReference>
<comment type="caution">
    <text evidence="6">The sequence shown here is derived from an EMBL/GenBank/DDBJ whole genome shotgun (WGS) entry which is preliminary data.</text>
</comment>
<accession>A0A9Q0MC31</accession>
<dbReference type="Gene3D" id="3.20.20.80">
    <property type="entry name" value="Glycosidases"/>
    <property type="match status" value="1"/>
</dbReference>
<dbReference type="OMA" id="WWKKSSI"/>
<evidence type="ECO:0000259" key="5">
    <source>
        <dbReference type="Pfam" id="PF16028"/>
    </source>
</evidence>
<dbReference type="GO" id="GO:0016323">
    <property type="term" value="C:basolateral plasma membrane"/>
    <property type="evidence" value="ECO:0007669"/>
    <property type="project" value="TreeGrafter"/>
</dbReference>
<keyword evidence="3" id="KW-0472">Membrane</keyword>
<dbReference type="EMBL" id="JAPWDV010000001">
    <property type="protein sequence ID" value="KAJ6222974.1"/>
    <property type="molecule type" value="Genomic_DNA"/>
</dbReference>
<dbReference type="InterPro" id="IPR042280">
    <property type="entry name" value="SLC3A2"/>
</dbReference>
<evidence type="ECO:0000313" key="7">
    <source>
        <dbReference type="Proteomes" id="UP001142055"/>
    </source>
</evidence>
<evidence type="ECO:0000256" key="3">
    <source>
        <dbReference type="SAM" id="Phobius"/>
    </source>
</evidence>
<sequence length="571" mass="64420">MTEPTPERSPDDPMDVDKEARMLLNPPGESNANATNGQVVLPINNRQSSGVGMSKQELMKYANDPFWIRLRMTLFVLFWVVWFAMLIGAVLIIAFAPGCPATSSLPWWKKCSLIQVDINLDDQPTIKEKLTRATNKVNDLKENIGVLQDSKMDGYLLTGLDPFLLQTDNDTQVESDKFKNALVELISEVHGDDVKGKIIVGLQLGETSTSHQWFTESSVVNATQYRDYYIWKKDKPINTTLRWDYRSELLLFWARITEGKALLNYANTPMRDEVHQLFLNWVRTKLDGIQLEGDLYVNDEQGQVHPSSDTLLQVHKWVKSGGQNKALLVADSKLREDLTVQGEDDATYELSPESTLWTEISTAGNVQEALKKAFSHYVQLEKETVEQNVTKDGSETKEDVGQGWRTFVVDYPASEQNPITSKHGVPIAEGVLAAFFFLPKSTPIVKGLDPVQVAKLKNDKFISKLNDLRDTHSESFLLGRTEILQVTSDHVFAVSRIYKEKNMFILLINFATTSQEFEVKGTFPDATLFTPRIALTDTSNSNSTPLEKVVNMKAIKLEPHQVLFVEFAPNE</sequence>
<dbReference type="GO" id="GO:0004558">
    <property type="term" value="F:alpha-1,4-glucosidase activity"/>
    <property type="evidence" value="ECO:0007669"/>
    <property type="project" value="UniProtKB-EC"/>
</dbReference>
<name>A0A9Q0MC31_BLOTA</name>
<dbReference type="SUPFAM" id="SSF51445">
    <property type="entry name" value="(Trans)glycosidases"/>
    <property type="match status" value="1"/>
</dbReference>
<dbReference type="EC" id="3.2.1.20" evidence="2"/>
<evidence type="ECO:0000256" key="1">
    <source>
        <dbReference type="ARBA" id="ARBA00001657"/>
    </source>
</evidence>
<evidence type="ECO:0000313" key="6">
    <source>
        <dbReference type="EMBL" id="KAJ6222974.1"/>
    </source>
</evidence>
<feature type="domain" description="Solute carrier family 3 member 2 N-terminal" evidence="5">
    <location>
        <begin position="44"/>
        <end position="113"/>
    </location>
</feature>
<proteinExistence type="predicted"/>
<feature type="transmembrane region" description="Helical" evidence="3">
    <location>
        <begin position="74"/>
        <end position="96"/>
    </location>
</feature>
<organism evidence="6 7">
    <name type="scientific">Blomia tropicalis</name>
    <name type="common">Mite</name>
    <dbReference type="NCBI Taxonomy" id="40697"/>
    <lineage>
        <taxon>Eukaryota</taxon>
        <taxon>Metazoa</taxon>
        <taxon>Ecdysozoa</taxon>
        <taxon>Arthropoda</taxon>
        <taxon>Chelicerata</taxon>
        <taxon>Arachnida</taxon>
        <taxon>Acari</taxon>
        <taxon>Acariformes</taxon>
        <taxon>Sarcoptiformes</taxon>
        <taxon>Astigmata</taxon>
        <taxon>Glycyphagoidea</taxon>
        <taxon>Echimyopodidae</taxon>
        <taxon>Blomia</taxon>
    </lineage>
</organism>
<keyword evidence="7" id="KW-1185">Reference proteome</keyword>
<dbReference type="GO" id="GO:0005975">
    <property type="term" value="P:carbohydrate metabolic process"/>
    <property type="evidence" value="ECO:0007669"/>
    <property type="project" value="InterPro"/>
</dbReference>
<dbReference type="GO" id="GO:0015823">
    <property type="term" value="P:phenylalanine transport"/>
    <property type="evidence" value="ECO:0007669"/>
    <property type="project" value="TreeGrafter"/>
</dbReference>
<comment type="catalytic activity">
    <reaction evidence="1">
        <text>Hydrolysis of terminal, non-reducing (1-&gt;4)-linked alpha-D-glucose residues with release of alpha-D-glucose.</text>
        <dbReference type="EC" id="3.2.1.20"/>
    </reaction>
</comment>
<dbReference type="InterPro" id="IPR045857">
    <property type="entry name" value="O16G_dom_2"/>
</dbReference>
<dbReference type="GO" id="GO:0015180">
    <property type="term" value="F:L-alanine transmembrane transporter activity"/>
    <property type="evidence" value="ECO:0007669"/>
    <property type="project" value="TreeGrafter"/>
</dbReference>
<dbReference type="InterPro" id="IPR013780">
    <property type="entry name" value="Glyco_hydro_b"/>
</dbReference>
<dbReference type="PANTHER" id="PTHR46673:SF1">
    <property type="entry name" value="4F2 CELL-SURFACE ANTIGEN HEAVY CHAIN"/>
    <property type="match status" value="1"/>
</dbReference>
<dbReference type="InterPro" id="IPR017853">
    <property type="entry name" value="GH"/>
</dbReference>
<dbReference type="Pfam" id="PF00128">
    <property type="entry name" value="Alpha-amylase"/>
    <property type="match status" value="1"/>
</dbReference>
<reference evidence="6" key="1">
    <citation type="submission" date="2022-12" db="EMBL/GenBank/DDBJ databases">
        <title>Genome assemblies of Blomia tropicalis.</title>
        <authorList>
            <person name="Cui Y."/>
        </authorList>
    </citation>
    <scope>NUCLEOTIDE SEQUENCE</scope>
    <source>
        <tissue evidence="6">Adult mites</tissue>
    </source>
</reference>
<dbReference type="Pfam" id="PF16028">
    <property type="entry name" value="SLC3A2_N"/>
    <property type="match status" value="1"/>
</dbReference>
<dbReference type="PANTHER" id="PTHR46673">
    <property type="entry name" value="4F2 CELL-SURFACE ANTIGEN HEAVY CHAIN"/>
    <property type="match status" value="1"/>
</dbReference>
<dbReference type="AlphaFoldDB" id="A0A9Q0MC31"/>
<dbReference type="Gene3D" id="3.90.400.10">
    <property type="entry name" value="Oligo-1,6-glucosidase, Domain 2"/>
    <property type="match status" value="1"/>
</dbReference>
<dbReference type="GO" id="GO:1903801">
    <property type="term" value="P:L-leucine import across plasma membrane"/>
    <property type="evidence" value="ECO:0007669"/>
    <property type="project" value="TreeGrafter"/>
</dbReference>
<protein>
    <recommendedName>
        <fullName evidence="2">alpha-glucosidase</fullName>
        <ecNumber evidence="2">3.2.1.20</ecNumber>
    </recommendedName>
</protein>
<dbReference type="GO" id="GO:0016324">
    <property type="term" value="C:apical plasma membrane"/>
    <property type="evidence" value="ECO:0007669"/>
    <property type="project" value="TreeGrafter"/>
</dbReference>
<keyword evidence="3" id="KW-1133">Transmembrane helix</keyword>
<dbReference type="InterPro" id="IPR031984">
    <property type="entry name" value="SLC3A2_N"/>
</dbReference>
<evidence type="ECO:0000259" key="4">
    <source>
        <dbReference type="Pfam" id="PF00128"/>
    </source>
</evidence>
<feature type="domain" description="Glycosyl hydrolase family 13 catalytic" evidence="4">
    <location>
        <begin position="180"/>
        <end position="297"/>
    </location>
</feature>
<gene>
    <name evidence="6" type="ORF">RDWZM_001519</name>
</gene>
<dbReference type="InterPro" id="IPR006047">
    <property type="entry name" value="GH13_cat_dom"/>
</dbReference>
<dbReference type="GO" id="GO:0015173">
    <property type="term" value="F:aromatic amino acid transmembrane transporter activity"/>
    <property type="evidence" value="ECO:0007669"/>
    <property type="project" value="TreeGrafter"/>
</dbReference>
<evidence type="ECO:0000256" key="2">
    <source>
        <dbReference type="ARBA" id="ARBA00012741"/>
    </source>
</evidence>
<dbReference type="Gene3D" id="2.60.40.1180">
    <property type="entry name" value="Golgi alpha-mannosidase II"/>
    <property type="match status" value="1"/>
</dbReference>